<keyword evidence="3" id="KW-0997">Cell inner membrane</keyword>
<dbReference type="GO" id="GO:0005886">
    <property type="term" value="C:plasma membrane"/>
    <property type="evidence" value="ECO:0007669"/>
    <property type="project" value="UniProtKB-SubCell"/>
</dbReference>
<dbReference type="InterPro" id="IPR004960">
    <property type="entry name" value="LipA_acyltrans"/>
</dbReference>
<organism evidence="8 9">
    <name type="scientific">Candidatus Scatousia excrementipullorum</name>
    <dbReference type="NCBI Taxonomy" id="2840936"/>
    <lineage>
        <taxon>Bacteria</taxon>
        <taxon>Candidatus Scatousia</taxon>
    </lineage>
</organism>
<dbReference type="Proteomes" id="UP000823632">
    <property type="component" value="Unassembled WGS sequence"/>
</dbReference>
<feature type="transmembrane region" description="Helical" evidence="7">
    <location>
        <begin position="26"/>
        <end position="46"/>
    </location>
</feature>
<dbReference type="GO" id="GO:0009247">
    <property type="term" value="P:glycolipid biosynthetic process"/>
    <property type="evidence" value="ECO:0007669"/>
    <property type="project" value="UniProtKB-ARBA"/>
</dbReference>
<sequence>MKWYQVKEQAAGIKRLFFLYYVHKAFGRNAVKFLVYFITLFAFFGAKQIRKCSAKYLEIIEIKPSLFNQYRHFLEYSMCLLDKMEIFSGRFDTSRISFADENDRKQLESDYGKGIFFICSHLGNIEVMRALLNENSGRKVNIFLAKDQCKIFNDFIKAISVKQTAETYAVEDIGMDTSISMKDKTANGEIIVIAGDRTSKTSRNFKTKLFGREVEMPLGAFKFAQLMEVPVYFICVIKSPDETYKIHLKKFIPTHNDSTLISAMQKEYVEFLEEKTLSAPFQFFHFYDMFN</sequence>
<dbReference type="GO" id="GO:0016746">
    <property type="term" value="F:acyltransferase activity"/>
    <property type="evidence" value="ECO:0007669"/>
    <property type="project" value="UniProtKB-KW"/>
</dbReference>
<evidence type="ECO:0000256" key="7">
    <source>
        <dbReference type="SAM" id="Phobius"/>
    </source>
</evidence>
<name>A0A9D9DM18_9BACT</name>
<evidence type="ECO:0000313" key="9">
    <source>
        <dbReference type="Proteomes" id="UP000823632"/>
    </source>
</evidence>
<comment type="subcellular location">
    <subcellularLocation>
        <location evidence="1">Cell inner membrane</location>
    </subcellularLocation>
</comment>
<dbReference type="PANTHER" id="PTHR30606:SF9">
    <property type="entry name" value="LIPID A BIOSYNTHESIS LAUROYLTRANSFERASE"/>
    <property type="match status" value="1"/>
</dbReference>
<reference evidence="8" key="1">
    <citation type="submission" date="2020-10" db="EMBL/GenBank/DDBJ databases">
        <authorList>
            <person name="Gilroy R."/>
        </authorList>
    </citation>
    <scope>NUCLEOTIDE SEQUENCE</scope>
    <source>
        <strain evidence="8">10192</strain>
    </source>
</reference>
<keyword evidence="5 7" id="KW-0472">Membrane</keyword>
<evidence type="ECO:0008006" key="10">
    <source>
        <dbReference type="Google" id="ProtNLM"/>
    </source>
</evidence>
<evidence type="ECO:0000256" key="2">
    <source>
        <dbReference type="ARBA" id="ARBA00022475"/>
    </source>
</evidence>
<protein>
    <recommendedName>
        <fullName evidence="10">Lipid A biosynthesis acyltransferase</fullName>
    </recommendedName>
</protein>
<dbReference type="AlphaFoldDB" id="A0A9D9DM18"/>
<comment type="caution">
    <text evidence="8">The sequence shown here is derived from an EMBL/GenBank/DDBJ whole genome shotgun (WGS) entry which is preliminary data.</text>
</comment>
<proteinExistence type="predicted"/>
<dbReference type="EMBL" id="JADIND010000032">
    <property type="protein sequence ID" value="MBO8430038.1"/>
    <property type="molecule type" value="Genomic_DNA"/>
</dbReference>
<gene>
    <name evidence="8" type="ORF">IAC76_01490</name>
</gene>
<evidence type="ECO:0000256" key="4">
    <source>
        <dbReference type="ARBA" id="ARBA00022679"/>
    </source>
</evidence>
<keyword evidence="7" id="KW-0812">Transmembrane</keyword>
<evidence type="ECO:0000256" key="5">
    <source>
        <dbReference type="ARBA" id="ARBA00023136"/>
    </source>
</evidence>
<keyword evidence="4" id="KW-0808">Transferase</keyword>
<evidence type="ECO:0000313" key="8">
    <source>
        <dbReference type="EMBL" id="MBO8430038.1"/>
    </source>
</evidence>
<evidence type="ECO:0000256" key="6">
    <source>
        <dbReference type="ARBA" id="ARBA00023315"/>
    </source>
</evidence>
<accession>A0A9D9DM18</accession>
<reference evidence="8" key="2">
    <citation type="journal article" date="2021" name="PeerJ">
        <title>Extensive microbial diversity within the chicken gut microbiome revealed by metagenomics and culture.</title>
        <authorList>
            <person name="Gilroy R."/>
            <person name="Ravi A."/>
            <person name="Getino M."/>
            <person name="Pursley I."/>
            <person name="Horton D.L."/>
            <person name="Alikhan N.F."/>
            <person name="Baker D."/>
            <person name="Gharbi K."/>
            <person name="Hall N."/>
            <person name="Watson M."/>
            <person name="Adriaenssens E.M."/>
            <person name="Foster-Nyarko E."/>
            <person name="Jarju S."/>
            <person name="Secka A."/>
            <person name="Antonio M."/>
            <person name="Oren A."/>
            <person name="Chaudhuri R.R."/>
            <person name="La Ragione R."/>
            <person name="Hildebrand F."/>
            <person name="Pallen M.J."/>
        </authorList>
    </citation>
    <scope>NUCLEOTIDE SEQUENCE</scope>
    <source>
        <strain evidence="8">10192</strain>
    </source>
</reference>
<keyword evidence="2" id="KW-1003">Cell membrane</keyword>
<evidence type="ECO:0000256" key="3">
    <source>
        <dbReference type="ARBA" id="ARBA00022519"/>
    </source>
</evidence>
<dbReference type="PANTHER" id="PTHR30606">
    <property type="entry name" value="LIPID A BIOSYNTHESIS LAUROYL ACYLTRANSFERASE"/>
    <property type="match status" value="1"/>
</dbReference>
<keyword evidence="6" id="KW-0012">Acyltransferase</keyword>
<keyword evidence="7" id="KW-1133">Transmembrane helix</keyword>
<evidence type="ECO:0000256" key="1">
    <source>
        <dbReference type="ARBA" id="ARBA00004533"/>
    </source>
</evidence>